<evidence type="ECO:0000256" key="3">
    <source>
        <dbReference type="SAM" id="SignalP"/>
    </source>
</evidence>
<comment type="subcellular location">
    <subcellularLocation>
        <location evidence="1">Cell envelope</location>
    </subcellularLocation>
</comment>
<protein>
    <submittedName>
        <fullName evidence="5">InlB B-repeat-containing protein</fullName>
    </submittedName>
</protein>
<dbReference type="AlphaFoldDB" id="A0A9D2U5A9"/>
<evidence type="ECO:0000256" key="1">
    <source>
        <dbReference type="ARBA" id="ARBA00004196"/>
    </source>
</evidence>
<evidence type="ECO:0000313" key="6">
    <source>
        <dbReference type="Proteomes" id="UP000823850"/>
    </source>
</evidence>
<dbReference type="EMBL" id="DWUX01000129">
    <property type="protein sequence ID" value="HJD39754.1"/>
    <property type="molecule type" value="Genomic_DNA"/>
</dbReference>
<evidence type="ECO:0000259" key="4">
    <source>
        <dbReference type="Pfam" id="PF17802"/>
    </source>
</evidence>
<dbReference type="NCBIfam" id="TIGR02543">
    <property type="entry name" value="List_Bact_rpt"/>
    <property type="match status" value="1"/>
</dbReference>
<dbReference type="Pfam" id="PF17802">
    <property type="entry name" value="SpaA"/>
    <property type="match status" value="1"/>
</dbReference>
<reference evidence="5" key="1">
    <citation type="journal article" date="2021" name="PeerJ">
        <title>Extensive microbial diversity within the chicken gut microbiome revealed by metagenomics and culture.</title>
        <authorList>
            <person name="Gilroy R."/>
            <person name="Ravi A."/>
            <person name="Getino M."/>
            <person name="Pursley I."/>
            <person name="Horton D.L."/>
            <person name="Alikhan N.F."/>
            <person name="Baker D."/>
            <person name="Gharbi K."/>
            <person name="Hall N."/>
            <person name="Watson M."/>
            <person name="Adriaenssens E.M."/>
            <person name="Foster-Nyarko E."/>
            <person name="Jarju S."/>
            <person name="Secka A."/>
            <person name="Antonio M."/>
            <person name="Oren A."/>
            <person name="Chaudhuri R.R."/>
            <person name="La Ragione R."/>
            <person name="Hildebrand F."/>
            <person name="Pallen M.J."/>
        </authorList>
    </citation>
    <scope>NUCLEOTIDE SEQUENCE</scope>
    <source>
        <strain evidence="5">ChiW19-6364</strain>
    </source>
</reference>
<feature type="domain" description="SpaA-like prealbumin fold" evidence="4">
    <location>
        <begin position="686"/>
        <end position="759"/>
    </location>
</feature>
<evidence type="ECO:0000256" key="2">
    <source>
        <dbReference type="SAM" id="MobiDB-lite"/>
    </source>
</evidence>
<evidence type="ECO:0000313" key="5">
    <source>
        <dbReference type="EMBL" id="HJD39754.1"/>
    </source>
</evidence>
<dbReference type="Gene3D" id="2.60.40.10">
    <property type="entry name" value="Immunoglobulins"/>
    <property type="match status" value="1"/>
</dbReference>
<name>A0A9D2U5A9_9FIRM</name>
<organism evidence="5 6">
    <name type="scientific">Candidatus Blautia stercoripullorum</name>
    <dbReference type="NCBI Taxonomy" id="2838502"/>
    <lineage>
        <taxon>Bacteria</taxon>
        <taxon>Bacillati</taxon>
        <taxon>Bacillota</taxon>
        <taxon>Clostridia</taxon>
        <taxon>Lachnospirales</taxon>
        <taxon>Lachnospiraceae</taxon>
        <taxon>Blautia</taxon>
    </lineage>
</organism>
<dbReference type="GO" id="GO:0030313">
    <property type="term" value="C:cell envelope"/>
    <property type="evidence" value="ECO:0007669"/>
    <property type="project" value="UniProtKB-SubCell"/>
</dbReference>
<dbReference type="InterPro" id="IPR013378">
    <property type="entry name" value="InlB-like_B-rpt"/>
</dbReference>
<proteinExistence type="predicted"/>
<sequence>MKRKRWIAAFLSLVMILTMVSPVSAKGFSKDSNSSRDKYSWSQTKEESPNDKKETSQDTASSDETAAEEAAVTDETDVEETTSTDEAAEEEETSEETAAADEAVEEETPAYMDGSLTGSDGIYNVTVTLGADAQIPEGSSLSVKELTEEDAAYQEAKEQVQAAEEEGFAALDISILDNEGNEIEPKAAVEVEIQLAQLPENVDADTEITVNHIDESTGTAVVQAVADTAEETEGTVEVTEDAAVVNFTVDSFSTFTITYGTAEEAEADDGVEAYAYGDLTAYLVDTNGNQIDSTTISTSGYDNWRNVTNARPETPSGYTYVNARANSVSGDVISQIQYSNWWGWQYRTSNSNYGRELDAIYFVYQSTGPVQVTLSFSTNGGSSSVDSISGTSGTSVTLPSYEGTKNGYTFLGWADSSAEFPGGTEYRAVYKAGTSYTLPTSNKTLYAAWQKTEADSTDAYFYIRLDGQIPYEPGTYQSADYTVGIKMEDVITLQQWVVDVDTTNEVVGNCVSNNVTAVLTTVPDDELIQRALEVTNAQKGTHYSYNPNTQYILWYVQKYQGLGADAIDDPDGDAFKTNGNGWHIDGVLLDRAKVAISYDANVPTGVTTIPDIPQGYEVDRGTVVTVGQTGGVGGSMDFANPEIPGYVFQGWNTSSDGTGTTYANGDTIALYNNVTLYAMWSKGGNTLSLTKVDGLGNTVSGASFTISDGSNTTEFNAGTYRNNEIQTDTVYTITETSAPENYEGLDESFNFIVSSQGGTGLTAYFCDTEGNQVEAPDGVSLTYTNGLTNIRVTNIGYFYVYHSSDQSVDTYPVNGTFDITALVADGYLYGGYYSDYKKAGTYAGGPYATYDGTSYAGAITGYWDGSAAYTENGMSMTPVAGRTYYLKEVPDEYFMPYMAVVYDSYADPNTAEDMYLISATDDKNYQDFGLLAENTYTQEKEFALSFAVQQQVNVSTKTVITAKTAFGVPTGYLGVWNAGEELTVDNNFTYRPYVVTPDGVTVYGTTTRTVYTGDVTYRGALDEGPGIHKVDTISN</sequence>
<dbReference type="Pfam" id="PF09479">
    <property type="entry name" value="Flg_new"/>
    <property type="match status" value="2"/>
</dbReference>
<dbReference type="InterPro" id="IPR041033">
    <property type="entry name" value="SpaA_PFL_dom_1"/>
</dbReference>
<feature type="compositionally biased region" description="Basic and acidic residues" evidence="2">
    <location>
        <begin position="33"/>
        <end position="56"/>
    </location>
</feature>
<dbReference type="InterPro" id="IPR013783">
    <property type="entry name" value="Ig-like_fold"/>
</dbReference>
<dbReference type="Proteomes" id="UP000823850">
    <property type="component" value="Unassembled WGS sequence"/>
</dbReference>
<accession>A0A9D2U5A9</accession>
<dbReference type="Gene3D" id="2.60.40.4270">
    <property type="entry name" value="Listeria-Bacteroides repeat domain"/>
    <property type="match status" value="2"/>
</dbReference>
<feature type="compositionally biased region" description="Acidic residues" evidence="2">
    <location>
        <begin position="65"/>
        <end position="108"/>
    </location>
</feature>
<dbReference type="InterPro" id="IPR042229">
    <property type="entry name" value="Listeria/Bacterioides_rpt_sf"/>
</dbReference>
<gene>
    <name evidence="5" type="ORF">H9913_06965</name>
</gene>
<feature type="chain" id="PRO_5038669545" evidence="3">
    <location>
        <begin position="26"/>
        <end position="1035"/>
    </location>
</feature>
<feature type="signal peptide" evidence="3">
    <location>
        <begin position="1"/>
        <end position="25"/>
    </location>
</feature>
<feature type="region of interest" description="Disordered" evidence="2">
    <location>
        <begin position="25"/>
        <end position="118"/>
    </location>
</feature>
<reference evidence="5" key="2">
    <citation type="submission" date="2021-04" db="EMBL/GenBank/DDBJ databases">
        <authorList>
            <person name="Gilroy R."/>
        </authorList>
    </citation>
    <scope>NUCLEOTIDE SEQUENCE</scope>
    <source>
        <strain evidence="5">ChiW19-6364</strain>
    </source>
</reference>
<comment type="caution">
    <text evidence="5">The sequence shown here is derived from an EMBL/GenBank/DDBJ whole genome shotgun (WGS) entry which is preliminary data.</text>
</comment>
<keyword evidence="3" id="KW-0732">Signal</keyword>